<evidence type="ECO:0008006" key="2">
    <source>
        <dbReference type="Google" id="ProtNLM"/>
    </source>
</evidence>
<reference evidence="1" key="1">
    <citation type="journal article" date="2016" name="Proc. Natl. Acad. Sci. U.S.A.">
        <title>Lipid metabolic changes in an early divergent fungus govern the establishment of a mutualistic symbiosis with endobacteria.</title>
        <authorList>
            <person name="Lastovetsky O.A."/>
            <person name="Gaspar M.L."/>
            <person name="Mondo S.J."/>
            <person name="LaButti K.M."/>
            <person name="Sandor L."/>
            <person name="Grigoriev I.V."/>
            <person name="Henry S.A."/>
            <person name="Pawlowska T.E."/>
        </authorList>
    </citation>
    <scope>NUCLEOTIDE SEQUENCE [LARGE SCALE GENOMIC DNA]</scope>
    <source>
        <strain evidence="1">ATCC 52814</strain>
    </source>
</reference>
<dbReference type="EMBL" id="KV921854">
    <property type="protein sequence ID" value="ORE11813.1"/>
    <property type="molecule type" value="Genomic_DNA"/>
</dbReference>
<dbReference type="VEuPathDB" id="FungiDB:BCV72DRAFT_331838"/>
<name>A0A1X0RID1_RHIZD</name>
<dbReference type="Proteomes" id="UP000242414">
    <property type="component" value="Unassembled WGS sequence"/>
</dbReference>
<organism evidence="1">
    <name type="scientific">Rhizopus microsporus var. microsporus</name>
    <dbReference type="NCBI Taxonomy" id="86635"/>
    <lineage>
        <taxon>Eukaryota</taxon>
        <taxon>Fungi</taxon>
        <taxon>Fungi incertae sedis</taxon>
        <taxon>Mucoromycota</taxon>
        <taxon>Mucoromycotina</taxon>
        <taxon>Mucoromycetes</taxon>
        <taxon>Mucorales</taxon>
        <taxon>Mucorineae</taxon>
        <taxon>Rhizopodaceae</taxon>
        <taxon>Rhizopus</taxon>
    </lineage>
</organism>
<dbReference type="AlphaFoldDB" id="A0A1X0RID1"/>
<gene>
    <name evidence="1" type="ORF">BCV72DRAFT_331838</name>
</gene>
<proteinExistence type="predicted"/>
<protein>
    <recommendedName>
        <fullName evidence="2">Reverse transcriptase domain-containing protein</fullName>
    </recommendedName>
</protein>
<sequence length="81" mass="9096">MLVPLGTLAKAALALLLDQEKAYDRINLSYLRQVLQTLSFPGSVMNPDIAMMANFWEYETVLSGQNSVSQHYKSSDMVEEI</sequence>
<accession>A0A1X0RID1</accession>
<evidence type="ECO:0000313" key="1">
    <source>
        <dbReference type="EMBL" id="ORE11813.1"/>
    </source>
</evidence>